<dbReference type="InterPro" id="IPR036249">
    <property type="entry name" value="Thioredoxin-like_sf"/>
</dbReference>
<dbReference type="Gene3D" id="3.40.30.10">
    <property type="entry name" value="Glutaredoxin"/>
    <property type="match status" value="1"/>
</dbReference>
<proteinExistence type="predicted"/>
<accession>A0A926D5L5</accession>
<evidence type="ECO:0000313" key="1">
    <source>
        <dbReference type="EMBL" id="MBC8531671.1"/>
    </source>
</evidence>
<gene>
    <name evidence="1" type="ORF">H8696_07385</name>
</gene>
<dbReference type="AlphaFoldDB" id="A0A926D5L5"/>
<dbReference type="EMBL" id="JACRSR010000002">
    <property type="protein sequence ID" value="MBC8531671.1"/>
    <property type="molecule type" value="Genomic_DNA"/>
</dbReference>
<reference evidence="1" key="1">
    <citation type="submission" date="2020-08" db="EMBL/GenBank/DDBJ databases">
        <title>Genome public.</title>
        <authorList>
            <person name="Liu C."/>
            <person name="Sun Q."/>
        </authorList>
    </citation>
    <scope>NUCLEOTIDE SEQUENCE</scope>
    <source>
        <strain evidence="1">NSJ-53</strain>
    </source>
</reference>
<evidence type="ECO:0000313" key="2">
    <source>
        <dbReference type="Proteomes" id="UP000623172"/>
    </source>
</evidence>
<dbReference type="Proteomes" id="UP000623172">
    <property type="component" value="Unassembled WGS sequence"/>
</dbReference>
<dbReference type="SUPFAM" id="SSF52833">
    <property type="entry name" value="Thioredoxin-like"/>
    <property type="match status" value="1"/>
</dbReference>
<protein>
    <submittedName>
        <fullName evidence="1">(2Fe-2S) ferredoxin domain-containing protein</fullName>
    </submittedName>
</protein>
<comment type="caution">
    <text evidence="1">The sequence shown here is derived from an EMBL/GenBank/DDBJ whole genome shotgun (WGS) entry which is preliminary data.</text>
</comment>
<sequence length="80" mass="8947">MDILVCVGSSCHLKGSRQVISAFTQLIKEHQLEDRLTLKGSFCMGKCSCKGISVKVEDDFYSLIPEDVEKFFAETVMGRL</sequence>
<organism evidence="1 2">
    <name type="scientific">Gehongia tenuis</name>
    <dbReference type="NCBI Taxonomy" id="2763655"/>
    <lineage>
        <taxon>Bacteria</taxon>
        <taxon>Bacillati</taxon>
        <taxon>Bacillota</taxon>
        <taxon>Clostridia</taxon>
        <taxon>Christensenellales</taxon>
        <taxon>Christensenellaceae</taxon>
        <taxon>Gehongia</taxon>
    </lineage>
</organism>
<dbReference type="RefSeq" id="WP_249316281.1">
    <property type="nucleotide sequence ID" value="NZ_JACRSR010000002.1"/>
</dbReference>
<name>A0A926D5L5_9FIRM</name>
<keyword evidence="2" id="KW-1185">Reference proteome</keyword>
<dbReference type="CDD" id="cd02980">
    <property type="entry name" value="TRX_Fd_family"/>
    <property type="match status" value="1"/>
</dbReference>
<dbReference type="Pfam" id="PF01257">
    <property type="entry name" value="2Fe-2S_thioredx"/>
    <property type="match status" value="1"/>
</dbReference>